<dbReference type="Proteomes" id="UP000054485">
    <property type="component" value="Unassembled WGS sequence"/>
</dbReference>
<feature type="signal peptide" evidence="1">
    <location>
        <begin position="1"/>
        <end position="23"/>
    </location>
</feature>
<keyword evidence="1" id="KW-0732">Signal</keyword>
<reference evidence="3" key="2">
    <citation type="submission" date="2015-01" db="EMBL/GenBank/DDBJ databases">
        <title>Evolutionary Origins and Diversification of the Mycorrhizal Mutualists.</title>
        <authorList>
            <consortium name="DOE Joint Genome Institute"/>
            <consortium name="Mycorrhizal Genomics Consortium"/>
            <person name="Kohler A."/>
            <person name="Kuo A."/>
            <person name="Nagy L.G."/>
            <person name="Floudas D."/>
            <person name="Copeland A."/>
            <person name="Barry K.W."/>
            <person name="Cichocki N."/>
            <person name="Veneault-Fourrey C."/>
            <person name="LaButti K."/>
            <person name="Lindquist E.A."/>
            <person name="Lipzen A."/>
            <person name="Lundell T."/>
            <person name="Morin E."/>
            <person name="Murat C."/>
            <person name="Riley R."/>
            <person name="Ohm R."/>
            <person name="Sun H."/>
            <person name="Tunlid A."/>
            <person name="Henrissat B."/>
            <person name="Grigoriev I.V."/>
            <person name="Hibbett D.S."/>
            <person name="Martin F."/>
        </authorList>
    </citation>
    <scope>NUCLEOTIDE SEQUENCE [LARGE SCALE GENOMIC DNA]</scope>
    <source>
        <strain evidence="3">UH-Slu-Lm8-n1</strain>
    </source>
</reference>
<gene>
    <name evidence="2" type="ORF">CY34DRAFT_802624</name>
</gene>
<dbReference type="AlphaFoldDB" id="A0A0D0A3I0"/>
<evidence type="ECO:0000313" key="2">
    <source>
        <dbReference type="EMBL" id="KIK44530.1"/>
    </source>
</evidence>
<reference evidence="2 3" key="1">
    <citation type="submission" date="2014-04" db="EMBL/GenBank/DDBJ databases">
        <authorList>
            <consortium name="DOE Joint Genome Institute"/>
            <person name="Kuo A."/>
            <person name="Ruytinx J."/>
            <person name="Rineau F."/>
            <person name="Colpaert J."/>
            <person name="Kohler A."/>
            <person name="Nagy L.G."/>
            <person name="Floudas D."/>
            <person name="Copeland A."/>
            <person name="Barry K.W."/>
            <person name="Cichocki N."/>
            <person name="Veneault-Fourrey C."/>
            <person name="LaButti K."/>
            <person name="Lindquist E.A."/>
            <person name="Lipzen A."/>
            <person name="Lundell T."/>
            <person name="Morin E."/>
            <person name="Murat C."/>
            <person name="Sun H."/>
            <person name="Tunlid A."/>
            <person name="Henrissat B."/>
            <person name="Grigoriev I.V."/>
            <person name="Hibbett D.S."/>
            <person name="Martin F."/>
            <person name="Nordberg H.P."/>
            <person name="Cantor M.N."/>
            <person name="Hua S.X."/>
        </authorList>
    </citation>
    <scope>NUCLEOTIDE SEQUENCE [LARGE SCALE GENOMIC DNA]</scope>
    <source>
        <strain evidence="2 3">UH-Slu-Lm8-n1</strain>
    </source>
</reference>
<feature type="chain" id="PRO_5002207382" evidence="1">
    <location>
        <begin position="24"/>
        <end position="88"/>
    </location>
</feature>
<dbReference type="OrthoDB" id="2667052at2759"/>
<dbReference type="EMBL" id="KN835189">
    <property type="protein sequence ID" value="KIK44530.1"/>
    <property type="molecule type" value="Genomic_DNA"/>
</dbReference>
<organism evidence="2 3">
    <name type="scientific">Suillus luteus UH-Slu-Lm8-n1</name>
    <dbReference type="NCBI Taxonomy" id="930992"/>
    <lineage>
        <taxon>Eukaryota</taxon>
        <taxon>Fungi</taxon>
        <taxon>Dikarya</taxon>
        <taxon>Basidiomycota</taxon>
        <taxon>Agaricomycotina</taxon>
        <taxon>Agaricomycetes</taxon>
        <taxon>Agaricomycetidae</taxon>
        <taxon>Boletales</taxon>
        <taxon>Suillineae</taxon>
        <taxon>Suillaceae</taxon>
        <taxon>Suillus</taxon>
    </lineage>
</organism>
<keyword evidence="3" id="KW-1185">Reference proteome</keyword>
<evidence type="ECO:0000256" key="1">
    <source>
        <dbReference type="SAM" id="SignalP"/>
    </source>
</evidence>
<accession>A0A0D0A3I0</accession>
<dbReference type="HOGENOM" id="CLU_2400336_0_0_1"/>
<dbReference type="InParanoid" id="A0A0D0A3I0"/>
<name>A0A0D0A3I0_9AGAM</name>
<sequence length="88" mass="8922">MSVSLRIVALWVVLFSISAMVAASPAPIDPELASLITSNMNLNCGESCQAAKGTQQQLNKNSALTSASSPNSFALGAILLACGVLVGS</sequence>
<protein>
    <submittedName>
        <fullName evidence="2">Uncharacterized protein</fullName>
    </submittedName>
</protein>
<proteinExistence type="predicted"/>
<evidence type="ECO:0000313" key="3">
    <source>
        <dbReference type="Proteomes" id="UP000054485"/>
    </source>
</evidence>